<dbReference type="Proteomes" id="UP000697710">
    <property type="component" value="Unassembled WGS sequence"/>
</dbReference>
<reference evidence="4" key="1">
    <citation type="submission" date="2020-04" db="EMBL/GenBank/DDBJ databases">
        <authorList>
            <person name="Zhang T."/>
        </authorList>
    </citation>
    <scope>NUCLEOTIDE SEQUENCE</scope>
    <source>
        <strain evidence="4">HKST-UBA01</strain>
    </source>
</reference>
<dbReference type="InterPro" id="IPR016162">
    <property type="entry name" value="Ald_DH_N"/>
</dbReference>
<dbReference type="AlphaFoldDB" id="A0A956LZH2"/>
<protein>
    <submittedName>
        <fullName evidence="4">Aldehyde dehydrogenase EutE</fullName>
    </submittedName>
</protein>
<dbReference type="PANTHER" id="PTHR11699">
    <property type="entry name" value="ALDEHYDE DEHYDROGENASE-RELATED"/>
    <property type="match status" value="1"/>
</dbReference>
<evidence type="ECO:0000256" key="1">
    <source>
        <dbReference type="ARBA" id="ARBA00023002"/>
    </source>
</evidence>
<accession>A0A956LZH2</accession>
<keyword evidence="1" id="KW-0560">Oxidoreductase</keyword>
<evidence type="ECO:0000256" key="2">
    <source>
        <dbReference type="ARBA" id="ARBA00023027"/>
    </source>
</evidence>
<dbReference type="SUPFAM" id="SSF53720">
    <property type="entry name" value="ALDH-like"/>
    <property type="match status" value="1"/>
</dbReference>
<dbReference type="EMBL" id="JAGQHR010000386">
    <property type="protein sequence ID" value="MCA9728449.1"/>
    <property type="molecule type" value="Genomic_DNA"/>
</dbReference>
<evidence type="ECO:0000313" key="4">
    <source>
        <dbReference type="EMBL" id="MCA9728449.1"/>
    </source>
</evidence>
<dbReference type="GO" id="GO:0008774">
    <property type="term" value="F:acetaldehyde dehydrogenase (acetylating) activity"/>
    <property type="evidence" value="ECO:0007669"/>
    <property type="project" value="InterPro"/>
</dbReference>
<feature type="domain" description="Aldehyde dehydrogenase" evidence="3">
    <location>
        <begin position="38"/>
        <end position="431"/>
    </location>
</feature>
<name>A0A956LZH2_UNCEI</name>
<dbReference type="Pfam" id="PF00171">
    <property type="entry name" value="Aldedh"/>
    <property type="match status" value="1"/>
</dbReference>
<reference evidence="4" key="2">
    <citation type="journal article" date="2021" name="Microbiome">
        <title>Successional dynamics and alternative stable states in a saline activated sludge microbial community over 9 years.</title>
        <authorList>
            <person name="Wang Y."/>
            <person name="Ye J."/>
            <person name="Ju F."/>
            <person name="Liu L."/>
            <person name="Boyd J.A."/>
            <person name="Deng Y."/>
            <person name="Parks D.H."/>
            <person name="Jiang X."/>
            <person name="Yin X."/>
            <person name="Woodcroft B.J."/>
            <person name="Tyson G.W."/>
            <person name="Hugenholtz P."/>
            <person name="Polz M.F."/>
            <person name="Zhang T."/>
        </authorList>
    </citation>
    <scope>NUCLEOTIDE SEQUENCE</scope>
    <source>
        <strain evidence="4">HKST-UBA01</strain>
    </source>
</reference>
<dbReference type="Gene3D" id="3.40.605.10">
    <property type="entry name" value="Aldehyde Dehydrogenase, Chain A, domain 1"/>
    <property type="match status" value="1"/>
</dbReference>
<dbReference type="InterPro" id="IPR016163">
    <property type="entry name" value="Ald_DH_C"/>
</dbReference>
<dbReference type="InterPro" id="IPR012408">
    <property type="entry name" value="Acetald_propionald_DH-rel"/>
</dbReference>
<dbReference type="InterPro" id="IPR016161">
    <property type="entry name" value="Ald_DH/histidinol_DH"/>
</dbReference>
<evidence type="ECO:0000259" key="3">
    <source>
        <dbReference type="Pfam" id="PF00171"/>
    </source>
</evidence>
<evidence type="ECO:0000313" key="5">
    <source>
        <dbReference type="Proteomes" id="UP000697710"/>
    </source>
</evidence>
<sequence length="474" mass="50484">MSTAPLPPHELESIVQEVLSRLGGTVPTGAPEGPGLYRDVESAVRGAHQSFLALHELSLDRRRELIAAIRQTVREEAATIAQMAVAETALGRAEDKVQKNLLVGEKTPGVEILEPWAVTGDHGITLQELAPWGVIAAIAPSTNPTETIICNGIGMLAAGNAVVFCPHPLAAKVSGYMIAALNRAVARAGGPESVFAALADPSVELAQQLMRHPGIALVVVTGGPGVVREAMKSGKRVIGAGPGNPPSVVDETADVERAGRDLVRGASLDNNIICTDEKEVFVVSAVADRLKSAMEANGAVEIHGPQIDRLVQLVLEPGERKDPRAAFVRKDWVGKDASRFLDALGVKAEARTRLIIAEVERDHPFVWTELLMPILPIVRVKTAEEAMDLAVAAEKGNRHTASMHSFHIGRLSTMARLINCSIFIKNGPNFAGLGMGGEGYTSFTIAGPTGEGMTNARHFTRVRRCTLVDAFRIV</sequence>
<dbReference type="PIRSF" id="PIRSF036410">
    <property type="entry name" value="EutE_PduP"/>
    <property type="match status" value="1"/>
</dbReference>
<dbReference type="Gene3D" id="3.40.309.10">
    <property type="entry name" value="Aldehyde Dehydrogenase, Chain A, domain 2"/>
    <property type="match status" value="1"/>
</dbReference>
<proteinExistence type="predicted"/>
<dbReference type="NCBIfam" id="NF011927">
    <property type="entry name" value="PRK15398.1"/>
    <property type="match status" value="1"/>
</dbReference>
<organism evidence="4 5">
    <name type="scientific">Eiseniibacteriota bacterium</name>
    <dbReference type="NCBI Taxonomy" id="2212470"/>
    <lineage>
        <taxon>Bacteria</taxon>
        <taxon>Candidatus Eiseniibacteriota</taxon>
    </lineage>
</organism>
<comment type="caution">
    <text evidence="4">The sequence shown here is derived from an EMBL/GenBank/DDBJ whole genome shotgun (WGS) entry which is preliminary data.</text>
</comment>
<keyword evidence="2" id="KW-0520">NAD</keyword>
<gene>
    <name evidence="4" type="ORF">KC729_12245</name>
</gene>
<dbReference type="InterPro" id="IPR015590">
    <property type="entry name" value="Aldehyde_DH_dom"/>
</dbReference>